<evidence type="ECO:0000256" key="1">
    <source>
        <dbReference type="ARBA" id="ARBA00009437"/>
    </source>
</evidence>
<dbReference type="PRINTS" id="PR00039">
    <property type="entry name" value="HTHLYSR"/>
</dbReference>
<keyword evidence="3" id="KW-0238">DNA-binding</keyword>
<evidence type="ECO:0000313" key="7">
    <source>
        <dbReference type="Proteomes" id="UP001472978"/>
    </source>
</evidence>
<dbReference type="InterPro" id="IPR036390">
    <property type="entry name" value="WH_DNA-bd_sf"/>
</dbReference>
<dbReference type="PROSITE" id="PS50931">
    <property type="entry name" value="HTH_LYSR"/>
    <property type="match status" value="1"/>
</dbReference>
<dbReference type="Proteomes" id="UP001472978">
    <property type="component" value="Unassembled WGS sequence"/>
</dbReference>
<dbReference type="EMBL" id="JBEGCI010000009">
    <property type="protein sequence ID" value="MEQ6889246.1"/>
    <property type="molecule type" value="Genomic_DNA"/>
</dbReference>
<dbReference type="InterPro" id="IPR050176">
    <property type="entry name" value="LTTR"/>
</dbReference>
<dbReference type="Gene3D" id="3.40.190.10">
    <property type="entry name" value="Periplasmic binding protein-like II"/>
    <property type="match status" value="2"/>
</dbReference>
<dbReference type="InterPro" id="IPR005119">
    <property type="entry name" value="LysR_subst-bd"/>
</dbReference>
<evidence type="ECO:0000256" key="3">
    <source>
        <dbReference type="ARBA" id="ARBA00023125"/>
    </source>
</evidence>
<dbReference type="Pfam" id="PF00126">
    <property type="entry name" value="HTH_1"/>
    <property type="match status" value="1"/>
</dbReference>
<keyword evidence="2" id="KW-0805">Transcription regulation</keyword>
<protein>
    <submittedName>
        <fullName evidence="6">LysR family transcriptional regulator</fullName>
    </submittedName>
</protein>
<dbReference type="PANTHER" id="PTHR30579:SF7">
    <property type="entry name" value="HTH-TYPE TRANSCRIPTIONAL REGULATOR LRHA-RELATED"/>
    <property type="match status" value="1"/>
</dbReference>
<evidence type="ECO:0000256" key="4">
    <source>
        <dbReference type="ARBA" id="ARBA00023163"/>
    </source>
</evidence>
<evidence type="ECO:0000256" key="2">
    <source>
        <dbReference type="ARBA" id="ARBA00023015"/>
    </source>
</evidence>
<reference evidence="6 7" key="1">
    <citation type="submission" date="2024-05" db="EMBL/GenBank/DDBJ databases">
        <title>Halomonas sp. CS7 16S ribosomal RNA gene Genome sequencing and assembly.</title>
        <authorList>
            <person name="Yook S."/>
        </authorList>
    </citation>
    <scope>NUCLEOTIDE SEQUENCE [LARGE SCALE GENOMIC DNA]</scope>
    <source>
        <strain evidence="6 7">CS7</strain>
    </source>
</reference>
<organism evidence="6 7">
    <name type="scientific">Halomonas pelophila</name>
    <dbReference type="NCBI Taxonomy" id="3151122"/>
    <lineage>
        <taxon>Bacteria</taxon>
        <taxon>Pseudomonadati</taxon>
        <taxon>Pseudomonadota</taxon>
        <taxon>Gammaproteobacteria</taxon>
        <taxon>Oceanospirillales</taxon>
        <taxon>Halomonadaceae</taxon>
        <taxon>Halomonas</taxon>
    </lineage>
</organism>
<comment type="similarity">
    <text evidence="1">Belongs to the LysR transcriptional regulatory family.</text>
</comment>
<sequence length="285" mass="31227">MNRPLNHDLLYTFITVIDTGSFTAAAKRLNSTQSTVSQQILRLESAVGQRLLEREHHHVRPTEAGEQLQGYARKILRLNAEAVSVLSGHALSETLRLGLPEDFASSVATPMLASFMRENPRVRLEVTSGLSRDLKRAYDLGEFDLVLVKQPPGVEGTTMHWPEPLCWIDSASYPVVDLDPLPLVAFPADGLYRRDMTDALDSQGRQWQIVYTSSSLASVQQAVAAGMGVSLLPRRTVISGHRILSDGSGLPVPAPMEVAIHYPRGASSLTRRVASMLADLVEHGQ</sequence>
<dbReference type="RefSeq" id="WP_349758785.1">
    <property type="nucleotide sequence ID" value="NZ_JBEGCI010000009.1"/>
</dbReference>
<feature type="domain" description="HTH lysR-type" evidence="5">
    <location>
        <begin position="5"/>
        <end position="62"/>
    </location>
</feature>
<name>A0ABV1N815_9GAMM</name>
<gene>
    <name evidence="6" type="ORF">ABE957_11225</name>
</gene>
<keyword evidence="4" id="KW-0804">Transcription</keyword>
<dbReference type="SUPFAM" id="SSF53850">
    <property type="entry name" value="Periplasmic binding protein-like II"/>
    <property type="match status" value="1"/>
</dbReference>
<keyword evidence="7" id="KW-1185">Reference proteome</keyword>
<dbReference type="Gene3D" id="1.10.10.10">
    <property type="entry name" value="Winged helix-like DNA-binding domain superfamily/Winged helix DNA-binding domain"/>
    <property type="match status" value="1"/>
</dbReference>
<dbReference type="InterPro" id="IPR000847">
    <property type="entry name" value="LysR_HTH_N"/>
</dbReference>
<accession>A0ABV1N815</accession>
<evidence type="ECO:0000259" key="5">
    <source>
        <dbReference type="PROSITE" id="PS50931"/>
    </source>
</evidence>
<proteinExistence type="inferred from homology"/>
<dbReference type="SUPFAM" id="SSF46785">
    <property type="entry name" value="Winged helix' DNA-binding domain"/>
    <property type="match status" value="1"/>
</dbReference>
<evidence type="ECO:0000313" key="6">
    <source>
        <dbReference type="EMBL" id="MEQ6889246.1"/>
    </source>
</evidence>
<comment type="caution">
    <text evidence="6">The sequence shown here is derived from an EMBL/GenBank/DDBJ whole genome shotgun (WGS) entry which is preliminary data.</text>
</comment>
<dbReference type="InterPro" id="IPR036388">
    <property type="entry name" value="WH-like_DNA-bd_sf"/>
</dbReference>
<dbReference type="Pfam" id="PF03466">
    <property type="entry name" value="LysR_substrate"/>
    <property type="match status" value="1"/>
</dbReference>
<dbReference type="PANTHER" id="PTHR30579">
    <property type="entry name" value="TRANSCRIPTIONAL REGULATOR"/>
    <property type="match status" value="1"/>
</dbReference>